<dbReference type="Proteomes" id="UP000298460">
    <property type="component" value="Unassembled WGS sequence"/>
</dbReference>
<protein>
    <recommendedName>
        <fullName evidence="3">DUF3794 domain-containing protein</fullName>
    </recommendedName>
</protein>
<dbReference type="EMBL" id="SPQQ01000031">
    <property type="protein sequence ID" value="TGE34756.1"/>
    <property type="molecule type" value="Genomic_DNA"/>
</dbReference>
<proteinExistence type="predicted"/>
<reference evidence="1 2" key="1">
    <citation type="submission" date="2019-03" db="EMBL/GenBank/DDBJ databases">
        <title>Draft Genome Sequence of Desulfosporosinus fructosivorans Strain 63.6F, Isolated from Marine Sediment in the Baltic Sea.</title>
        <authorList>
            <person name="Hausmann B."/>
            <person name="Vandieken V."/>
            <person name="Pjevac P."/>
            <person name="Schreck K."/>
            <person name="Herbold C.W."/>
            <person name="Loy A."/>
        </authorList>
    </citation>
    <scope>NUCLEOTIDE SEQUENCE [LARGE SCALE GENOMIC DNA]</scope>
    <source>
        <strain evidence="1 2">63.6F</strain>
    </source>
</reference>
<dbReference type="AlphaFoldDB" id="A0A4Z0QZI1"/>
<organism evidence="1 2">
    <name type="scientific">Desulfosporosinus fructosivorans</name>
    <dbReference type="NCBI Taxonomy" id="2018669"/>
    <lineage>
        <taxon>Bacteria</taxon>
        <taxon>Bacillati</taxon>
        <taxon>Bacillota</taxon>
        <taxon>Clostridia</taxon>
        <taxon>Eubacteriales</taxon>
        <taxon>Desulfitobacteriaceae</taxon>
        <taxon>Desulfosporosinus</taxon>
    </lineage>
</organism>
<dbReference type="OrthoDB" id="2381017at2"/>
<keyword evidence="2" id="KW-1185">Reference proteome</keyword>
<evidence type="ECO:0000313" key="2">
    <source>
        <dbReference type="Proteomes" id="UP000298460"/>
    </source>
</evidence>
<evidence type="ECO:0008006" key="3">
    <source>
        <dbReference type="Google" id="ProtNLM"/>
    </source>
</evidence>
<comment type="caution">
    <text evidence="1">The sequence shown here is derived from an EMBL/GenBank/DDBJ whole genome shotgun (WGS) entry which is preliminary data.</text>
</comment>
<dbReference type="RefSeq" id="WP_135553163.1">
    <property type="nucleotide sequence ID" value="NZ_SPQQ01000031.1"/>
</dbReference>
<sequence>MTKQCPHQWTQEAPFISNWVQQTPPAPPWTPQSQPVTPNPVIPSTATLPICIPLEIKQIDPRTVLVSVSIPAESVFTLPTKALEIKKINKNLKITQCRFFNFVPQIPGMPHDTPKLFLGGFVRKDIQYSEVVQQTATTIEGVIKDFIVKIPISCVIDLGRTLVTPPTLFGKQAEYEYSDLTLPPSGFTLKDKLPSSDFVEFNVVNQQFFNLLPNCELIFSQINEMDNALDRIPLHGGPSEEGVFQTIQEKMIILIQLRLIFPTIIEPPTTGRLHRE</sequence>
<accession>A0A4Z0QZI1</accession>
<evidence type="ECO:0000313" key="1">
    <source>
        <dbReference type="EMBL" id="TGE34756.1"/>
    </source>
</evidence>
<name>A0A4Z0QZI1_9FIRM</name>
<gene>
    <name evidence="1" type="ORF">E4K67_29115</name>
</gene>